<name>A0A8T1VW89_9STRA</name>
<dbReference type="InterPro" id="IPR002200">
    <property type="entry name" value="Elicitin"/>
</dbReference>
<dbReference type="GO" id="GO:0005576">
    <property type="term" value="C:extracellular region"/>
    <property type="evidence" value="ECO:0007669"/>
    <property type="project" value="InterPro"/>
</dbReference>
<sequence>MLQFSRSLIAALALSSIVLVDVANAAECTDAELQASLDIWAQAAATSACSPYAIGDSMVSAPCSATDCVSVMEQVGEDLPDCTTSGVNNKIDVQNAMTACNGEDLTPTSSPGVTPPTASPLITTAPITTIAPFPGVAPSIGGSSDSTTSFGSSSADSAVTTDTSSSSATPTPTTASSNVSCTDSQVESIETLYARAAKSSSCQADSYISSYSVYIFTKCGSSCASALSILAGDLPDCYATYAATNTKNALQKEIDACTGPYHTTSISTTLYLSSTTSSNASSNMSAQVYQWMALALFAMVGVLM</sequence>
<organism evidence="3 4">
    <name type="scientific">Phytophthora boehmeriae</name>
    <dbReference type="NCBI Taxonomy" id="109152"/>
    <lineage>
        <taxon>Eukaryota</taxon>
        <taxon>Sar</taxon>
        <taxon>Stramenopiles</taxon>
        <taxon>Oomycota</taxon>
        <taxon>Peronosporomycetes</taxon>
        <taxon>Peronosporales</taxon>
        <taxon>Peronosporaceae</taxon>
        <taxon>Phytophthora</taxon>
    </lineage>
</organism>
<dbReference type="AlphaFoldDB" id="A0A8T1VW89"/>
<evidence type="ECO:0000313" key="4">
    <source>
        <dbReference type="Proteomes" id="UP000693981"/>
    </source>
</evidence>
<comment type="caution">
    <text evidence="3">The sequence shown here is derived from an EMBL/GenBank/DDBJ whole genome shotgun (WGS) entry which is preliminary data.</text>
</comment>
<dbReference type="Proteomes" id="UP000693981">
    <property type="component" value="Unassembled WGS sequence"/>
</dbReference>
<feature type="signal peptide" evidence="2">
    <location>
        <begin position="1"/>
        <end position="25"/>
    </location>
</feature>
<protein>
    <recommendedName>
        <fullName evidence="5">Elicitin</fullName>
    </recommendedName>
</protein>
<proteinExistence type="predicted"/>
<feature type="chain" id="PRO_5035904223" description="Elicitin" evidence="2">
    <location>
        <begin position="26"/>
        <end position="304"/>
    </location>
</feature>
<feature type="region of interest" description="Disordered" evidence="1">
    <location>
        <begin position="142"/>
        <end position="180"/>
    </location>
</feature>
<reference evidence="3" key="1">
    <citation type="submission" date="2021-02" db="EMBL/GenBank/DDBJ databases">
        <authorList>
            <person name="Palmer J.M."/>
        </authorList>
    </citation>
    <scope>NUCLEOTIDE SEQUENCE</scope>
    <source>
        <strain evidence="3">SCRP23</strain>
    </source>
</reference>
<dbReference type="EMBL" id="JAGDFL010000610">
    <property type="protein sequence ID" value="KAG7384170.1"/>
    <property type="molecule type" value="Genomic_DNA"/>
</dbReference>
<keyword evidence="2" id="KW-0732">Signal</keyword>
<evidence type="ECO:0000313" key="3">
    <source>
        <dbReference type="EMBL" id="KAG7384170.1"/>
    </source>
</evidence>
<evidence type="ECO:0008006" key="5">
    <source>
        <dbReference type="Google" id="ProtNLM"/>
    </source>
</evidence>
<evidence type="ECO:0000256" key="1">
    <source>
        <dbReference type="SAM" id="MobiDB-lite"/>
    </source>
</evidence>
<dbReference type="SMART" id="SM01187">
    <property type="entry name" value="Elicitin"/>
    <property type="match status" value="2"/>
</dbReference>
<gene>
    <name evidence="3" type="ORF">PHYBOEH_009627</name>
</gene>
<accession>A0A8T1VW89</accession>
<evidence type="ECO:0000256" key="2">
    <source>
        <dbReference type="SAM" id="SignalP"/>
    </source>
</evidence>
<dbReference type="OrthoDB" id="129376at2759"/>
<keyword evidence="4" id="KW-1185">Reference proteome</keyword>